<proteinExistence type="predicted"/>
<evidence type="ECO:0000313" key="1">
    <source>
        <dbReference type="EMBL" id="KAJ3495954.1"/>
    </source>
</evidence>
<organism evidence="1 2">
    <name type="scientific">Lecanicillium saksenae</name>
    <dbReference type="NCBI Taxonomy" id="468837"/>
    <lineage>
        <taxon>Eukaryota</taxon>
        <taxon>Fungi</taxon>
        <taxon>Dikarya</taxon>
        <taxon>Ascomycota</taxon>
        <taxon>Pezizomycotina</taxon>
        <taxon>Sordariomycetes</taxon>
        <taxon>Hypocreomycetidae</taxon>
        <taxon>Hypocreales</taxon>
        <taxon>Cordycipitaceae</taxon>
        <taxon>Lecanicillium</taxon>
    </lineage>
</organism>
<name>A0ACC1QZH6_9HYPO</name>
<reference evidence="1" key="1">
    <citation type="submission" date="2022-07" db="EMBL/GenBank/DDBJ databases">
        <title>Genome Sequence of Lecanicillium saksenae.</title>
        <authorList>
            <person name="Buettner E."/>
        </authorList>
    </citation>
    <scope>NUCLEOTIDE SEQUENCE</scope>
    <source>
        <strain evidence="1">VT-O1</strain>
    </source>
</reference>
<sequence length="248" mass="28172">MLHTASLLIDDIEDNSLLRRGRPVAHSIYRVAQTINSANYFYFCAMKEIEKLGNQDATKHVVNELLQLHRGQGMDLHWRESLTCPTEEEYIGMIRNKTGGLFRLAIKLMETQSSKPNLPEYRRLADLLGILFQIRDDYQNLCSKEYTKTKGYCEDLTEGKFSFPIIHSICHDPSDLTLFNILRQKPTDPDVKRCALACLEQTGSFEYTREFIRKLIKDAGSLVEDISASIAPTRAIQVVNQAASAGII</sequence>
<evidence type="ECO:0000313" key="2">
    <source>
        <dbReference type="Proteomes" id="UP001148737"/>
    </source>
</evidence>
<keyword evidence="2" id="KW-1185">Reference proteome</keyword>
<comment type="caution">
    <text evidence="1">The sequence shown here is derived from an EMBL/GenBank/DDBJ whole genome shotgun (WGS) entry which is preliminary data.</text>
</comment>
<accession>A0ACC1QZH6</accession>
<dbReference type="Proteomes" id="UP001148737">
    <property type="component" value="Unassembled WGS sequence"/>
</dbReference>
<gene>
    <name evidence="1" type="ORF">NLG97_g3018</name>
</gene>
<protein>
    <submittedName>
        <fullName evidence="1">Uncharacterized protein</fullName>
    </submittedName>
</protein>
<dbReference type="EMBL" id="JANAKD010000233">
    <property type="protein sequence ID" value="KAJ3495954.1"/>
    <property type="molecule type" value="Genomic_DNA"/>
</dbReference>